<evidence type="ECO:0000313" key="2">
    <source>
        <dbReference type="Proteomes" id="UP000177354"/>
    </source>
</evidence>
<gene>
    <name evidence="1" type="ORF">A2777_06260</name>
</gene>
<dbReference type="AlphaFoldDB" id="A0A1F5Z7Y6"/>
<name>A0A1F5Z7Y6_9BACT</name>
<accession>A0A1F5Z7Y6</accession>
<dbReference type="EMBL" id="MFJF01000004">
    <property type="protein sequence ID" value="OGG08297.1"/>
    <property type="molecule type" value="Genomic_DNA"/>
</dbReference>
<proteinExistence type="predicted"/>
<evidence type="ECO:0000313" key="1">
    <source>
        <dbReference type="EMBL" id="OGG08297.1"/>
    </source>
</evidence>
<dbReference type="Proteomes" id="UP000177354">
    <property type="component" value="Unassembled WGS sequence"/>
</dbReference>
<organism evidence="1 2">
    <name type="scientific">Candidatus Gottesmanbacteria bacterium RIFCSPHIGHO2_01_FULL_40_15</name>
    <dbReference type="NCBI Taxonomy" id="1798376"/>
    <lineage>
        <taxon>Bacteria</taxon>
        <taxon>Candidatus Gottesmaniibacteriota</taxon>
    </lineage>
</organism>
<comment type="caution">
    <text evidence="1">The sequence shown here is derived from an EMBL/GenBank/DDBJ whole genome shotgun (WGS) entry which is preliminary data.</text>
</comment>
<reference evidence="1 2" key="1">
    <citation type="journal article" date="2016" name="Nat. Commun.">
        <title>Thousands of microbial genomes shed light on interconnected biogeochemical processes in an aquifer system.</title>
        <authorList>
            <person name="Anantharaman K."/>
            <person name="Brown C.T."/>
            <person name="Hug L.A."/>
            <person name="Sharon I."/>
            <person name="Castelle C.J."/>
            <person name="Probst A.J."/>
            <person name="Thomas B.C."/>
            <person name="Singh A."/>
            <person name="Wilkins M.J."/>
            <person name="Karaoz U."/>
            <person name="Brodie E.L."/>
            <person name="Williams K.H."/>
            <person name="Hubbard S.S."/>
            <person name="Banfield J.F."/>
        </authorList>
    </citation>
    <scope>NUCLEOTIDE SEQUENCE [LARGE SCALE GENOMIC DNA]</scope>
</reference>
<sequence>MTSSKIITKTYIFIGQYLEMELNGYAVHCPYWANKLKNGKVIIRGFLNGKGDARSIRAHFIDLLKDQKSGNNSTDKILSNMESFRKYAKRNRTGIDCSGFVYRILDSLVSLGFVKRDIKKLADIFPGGISKTNADKLTGPEFTVKINSVSNARFGDLIRLNGGKHVIFITGVSSGKLEYVHSSSKLTRDQGVHEGIIKLVREKQNLSDQIWMENTKTGNNLGKEYFKIRDSDGIYRPVFLPD</sequence>
<protein>
    <submittedName>
        <fullName evidence="1">Uncharacterized protein</fullName>
    </submittedName>
</protein>
<dbReference type="Gene3D" id="3.90.1720.10">
    <property type="entry name" value="endopeptidase domain like (from Nostoc punctiforme)"/>
    <property type="match status" value="1"/>
</dbReference>